<feature type="transmembrane region" description="Helical" evidence="8">
    <location>
        <begin position="50"/>
        <end position="69"/>
    </location>
</feature>
<sequence>MSAECGEPGPEGPQGPSPGPGGLPGASGLGQCPPRTTSAPWSLPLWRAHAAAAVLCYVNLLNYMHWFIIPGVLLDVQKFFDISDSCAGLLQTVFIGCLLLSAPVFGYLGDRHSRKATLSIGILLWSGAGLSSSFISPQVMPCLEAVALVLLIALVPDPPRGAAEKQEEVATGGPRSSWWEDVRYLGRNWSFVWSTLGVTAVAFVAGALGFWAPKFLFEARVVHGLQHPCLQEPCSSQDSLIFGALTVVTGIIGVVLGAEASRRYKKVNPRAEPLLCAGSLLVAAPCLYLALILAPTTFLASYVLLALGELLLSCNWAVVADILLSVVVPRCRGTAEALQITVGHILGDASSPYLTGLVSSTLRAGRPDSYLQAFLSLQQSFLCCAFVIALGGGCFLLTALRLEWDQARARAPGTGTLSCTPITYARSGAGLPGASRAGRPLSRLICLFFNLLIRSLRPCHVPDVGGKHGVQALVQLRL</sequence>
<dbReference type="GeneID" id="106980116"/>
<gene>
    <name evidence="10" type="primary">SPNS3</name>
</gene>
<dbReference type="Gene3D" id="1.20.1250.20">
    <property type="entry name" value="MFS general substrate transporter like domains"/>
    <property type="match status" value="2"/>
</dbReference>
<evidence type="ECO:0000256" key="4">
    <source>
        <dbReference type="ARBA" id="ARBA00022989"/>
    </source>
</evidence>
<dbReference type="PANTHER" id="PTHR23505:SF3">
    <property type="entry name" value="PROTEIN SPINSTER HOMOLOG 3"/>
    <property type="match status" value="1"/>
</dbReference>
<feature type="transmembrane region" description="Helical" evidence="8">
    <location>
        <begin position="299"/>
        <end position="328"/>
    </location>
</feature>
<evidence type="ECO:0000256" key="5">
    <source>
        <dbReference type="ARBA" id="ARBA00023136"/>
    </source>
</evidence>
<dbReference type="InterPro" id="IPR011701">
    <property type="entry name" value="MFS"/>
</dbReference>
<keyword evidence="3 8" id="KW-0812">Transmembrane</keyword>
<evidence type="ECO:0000256" key="3">
    <source>
        <dbReference type="ARBA" id="ARBA00022692"/>
    </source>
</evidence>
<evidence type="ECO:0000313" key="10">
    <source>
        <dbReference type="RefSeq" id="XP_053068711.1"/>
    </source>
</evidence>
<feature type="transmembrane region" description="Helical" evidence="8">
    <location>
        <begin position="89"/>
        <end position="109"/>
    </location>
</feature>
<feature type="transmembrane region" description="Helical" evidence="8">
    <location>
        <begin position="340"/>
        <end position="359"/>
    </location>
</feature>
<comment type="subcellular location">
    <subcellularLocation>
        <location evidence="1">Membrane</location>
        <topology evidence="1">Multi-pass membrane protein</topology>
    </subcellularLocation>
</comment>
<dbReference type="PANTHER" id="PTHR23505">
    <property type="entry name" value="SPINSTER"/>
    <property type="match status" value="1"/>
</dbReference>
<reference evidence="10" key="1">
    <citation type="submission" date="2025-08" db="UniProtKB">
        <authorList>
            <consortium name="RefSeq"/>
        </authorList>
    </citation>
    <scope>IDENTIFICATION</scope>
    <source>
        <tissue evidence="10">Blood</tissue>
    </source>
</reference>
<accession>A0ABM3PAL1</accession>
<proteinExistence type="inferred from homology"/>
<dbReference type="RefSeq" id="XP_053068711.1">
    <property type="nucleotide sequence ID" value="XM_053212736.1"/>
</dbReference>
<dbReference type="CDD" id="cd17328">
    <property type="entry name" value="MFS_spinster_like"/>
    <property type="match status" value="1"/>
</dbReference>
<keyword evidence="5 8" id="KW-0472">Membrane</keyword>
<evidence type="ECO:0000256" key="8">
    <source>
        <dbReference type="SAM" id="Phobius"/>
    </source>
</evidence>
<dbReference type="Proteomes" id="UP001652583">
    <property type="component" value="Chromosome E1"/>
</dbReference>
<evidence type="ECO:0000313" key="9">
    <source>
        <dbReference type="Proteomes" id="UP001652583"/>
    </source>
</evidence>
<dbReference type="InterPro" id="IPR044770">
    <property type="entry name" value="MFS_spinster-like"/>
</dbReference>
<name>A0ABM3PAL1_ACIJB</name>
<comment type="similarity">
    <text evidence="6">Belongs to the major facilitator superfamily. Spinster (TC 2.A.1.49) family.</text>
</comment>
<organism evidence="9 10">
    <name type="scientific">Acinonyx jubatus</name>
    <name type="common">Cheetah</name>
    <dbReference type="NCBI Taxonomy" id="32536"/>
    <lineage>
        <taxon>Eukaryota</taxon>
        <taxon>Metazoa</taxon>
        <taxon>Chordata</taxon>
        <taxon>Craniata</taxon>
        <taxon>Vertebrata</taxon>
        <taxon>Euteleostomi</taxon>
        <taxon>Mammalia</taxon>
        <taxon>Eutheria</taxon>
        <taxon>Laurasiatheria</taxon>
        <taxon>Carnivora</taxon>
        <taxon>Feliformia</taxon>
        <taxon>Felidae</taxon>
        <taxon>Felinae</taxon>
        <taxon>Acinonyx</taxon>
    </lineage>
</organism>
<evidence type="ECO:0000256" key="7">
    <source>
        <dbReference type="SAM" id="MobiDB-lite"/>
    </source>
</evidence>
<keyword evidence="2" id="KW-0813">Transport</keyword>
<feature type="transmembrane region" description="Helical" evidence="8">
    <location>
        <begin position="273"/>
        <end position="293"/>
    </location>
</feature>
<protein>
    <submittedName>
        <fullName evidence="10">Protein spinster homolog 3 isoform X6</fullName>
    </submittedName>
</protein>
<feature type="transmembrane region" description="Helical" evidence="8">
    <location>
        <begin position="191"/>
        <end position="212"/>
    </location>
</feature>
<keyword evidence="9" id="KW-1185">Reference proteome</keyword>
<evidence type="ECO:0000256" key="6">
    <source>
        <dbReference type="ARBA" id="ARBA00024338"/>
    </source>
</evidence>
<feature type="transmembrane region" description="Helical" evidence="8">
    <location>
        <begin position="379"/>
        <end position="400"/>
    </location>
</feature>
<evidence type="ECO:0000256" key="1">
    <source>
        <dbReference type="ARBA" id="ARBA00004141"/>
    </source>
</evidence>
<feature type="transmembrane region" description="Helical" evidence="8">
    <location>
        <begin position="240"/>
        <end position="261"/>
    </location>
</feature>
<dbReference type="SUPFAM" id="SSF103473">
    <property type="entry name" value="MFS general substrate transporter"/>
    <property type="match status" value="1"/>
</dbReference>
<feature type="compositionally biased region" description="Pro residues" evidence="7">
    <location>
        <begin position="10"/>
        <end position="21"/>
    </location>
</feature>
<dbReference type="InterPro" id="IPR036259">
    <property type="entry name" value="MFS_trans_sf"/>
</dbReference>
<evidence type="ECO:0000256" key="2">
    <source>
        <dbReference type="ARBA" id="ARBA00022448"/>
    </source>
</evidence>
<dbReference type="Pfam" id="PF07690">
    <property type="entry name" value="MFS_1"/>
    <property type="match status" value="2"/>
</dbReference>
<keyword evidence="4 8" id="KW-1133">Transmembrane helix</keyword>
<feature type="region of interest" description="Disordered" evidence="7">
    <location>
        <begin position="1"/>
        <end position="29"/>
    </location>
</feature>